<sequence length="368" mass="40232">MSIFFTLVRLPSRTRLFAISLFLAIAATLASAQVEQAPLVVGIHDSPPFVMSEDGAYTGFAVDLWERVAEDLGYRFEYLEFDTVREMLEAATTGDIDVAVSNLTITQERAARLDFTQPWYDSGLRVMVTDSASSSFWNLFMGLKDSGFLRAYAWLAFAILAASIGFTLFDRKFDKAFPTAFRDGFAESFYTVMTVATSGKPPKRKNLFGWLGKMWQGFWLVFGMVVVAFVTSSVTSVMTTLSIKNSIRSVADLPGLDVAVVEGSTAETFAINNGLTTIAYPKVSAAAEALLDGEVQAVIGDKPVLEYYAQKNPGEPLDVVGAVFSPEKYGFGLMRNSQLRKDITVEIVGAREDGTLGELGALYFGLNP</sequence>
<feature type="chain" id="PRO_5010173241" evidence="11">
    <location>
        <begin position="33"/>
        <end position="368"/>
    </location>
</feature>
<feature type="signal peptide" evidence="11">
    <location>
        <begin position="1"/>
        <end position="32"/>
    </location>
</feature>
<dbReference type="eggNOG" id="COG0834">
    <property type="taxonomic scope" value="Bacteria"/>
</dbReference>
<evidence type="ECO:0000313" key="14">
    <source>
        <dbReference type="EMBL" id="SFT85988.1"/>
    </source>
</evidence>
<dbReference type="InterPro" id="IPR001320">
    <property type="entry name" value="Iontro_rcpt_C"/>
</dbReference>
<comment type="subcellular location">
    <subcellularLocation>
        <location evidence="1">Membrane</location>
        <topology evidence="1">Multi-pass membrane protein</topology>
    </subcellularLocation>
</comment>
<keyword evidence="8" id="KW-0325">Glycoprotein</keyword>
<evidence type="ECO:0000256" key="3">
    <source>
        <dbReference type="ARBA" id="ARBA00022692"/>
    </source>
</evidence>
<evidence type="ECO:0000259" key="13">
    <source>
        <dbReference type="SMART" id="SM00079"/>
    </source>
</evidence>
<dbReference type="InterPro" id="IPR015683">
    <property type="entry name" value="Ionotropic_Glu_rcpt"/>
</dbReference>
<evidence type="ECO:0000256" key="4">
    <source>
        <dbReference type="ARBA" id="ARBA00022989"/>
    </source>
</evidence>
<dbReference type="EMBL" id="FPAW01000010">
    <property type="protein sequence ID" value="SFT85988.1"/>
    <property type="molecule type" value="Genomic_DNA"/>
</dbReference>
<keyword evidence="7" id="KW-0675">Receptor</keyword>
<evidence type="ECO:0000256" key="7">
    <source>
        <dbReference type="ARBA" id="ARBA00023170"/>
    </source>
</evidence>
<dbReference type="InterPro" id="IPR001638">
    <property type="entry name" value="Solute-binding_3/MltF_N"/>
</dbReference>
<keyword evidence="3 10" id="KW-0812">Transmembrane</keyword>
<evidence type="ECO:0000256" key="9">
    <source>
        <dbReference type="ARBA" id="ARBA00023303"/>
    </source>
</evidence>
<dbReference type="Proteomes" id="UP000182466">
    <property type="component" value="Unassembled WGS sequence"/>
</dbReference>
<feature type="domain" description="Solute-binding protein family 3/N-terminal" evidence="12">
    <location>
        <begin position="38"/>
        <end position="367"/>
    </location>
</feature>
<evidence type="ECO:0000313" key="15">
    <source>
        <dbReference type="Proteomes" id="UP000182466"/>
    </source>
</evidence>
<evidence type="ECO:0000256" key="8">
    <source>
        <dbReference type="ARBA" id="ARBA00023180"/>
    </source>
</evidence>
<evidence type="ECO:0000256" key="1">
    <source>
        <dbReference type="ARBA" id="ARBA00004141"/>
    </source>
</evidence>
<evidence type="ECO:0000256" key="11">
    <source>
        <dbReference type="SAM" id="SignalP"/>
    </source>
</evidence>
<gene>
    <name evidence="14" type="ORF">SAMN05216236_11012</name>
</gene>
<dbReference type="PANTHER" id="PTHR18966">
    <property type="entry name" value="IONOTROPIC GLUTAMATE RECEPTOR"/>
    <property type="match status" value="1"/>
</dbReference>
<dbReference type="GO" id="GO:0016020">
    <property type="term" value="C:membrane"/>
    <property type="evidence" value="ECO:0007669"/>
    <property type="project" value="UniProtKB-SubCell"/>
</dbReference>
<dbReference type="AlphaFoldDB" id="A0A1I7BFQ1"/>
<dbReference type="SMART" id="SM00079">
    <property type="entry name" value="PBPe"/>
    <property type="match status" value="1"/>
</dbReference>
<keyword evidence="2" id="KW-0813">Transport</keyword>
<keyword evidence="15" id="KW-1185">Reference proteome</keyword>
<keyword evidence="5" id="KW-0406">Ion transport</keyword>
<keyword evidence="4 10" id="KW-1133">Transmembrane helix</keyword>
<evidence type="ECO:0000256" key="5">
    <source>
        <dbReference type="ARBA" id="ARBA00023065"/>
    </source>
</evidence>
<feature type="domain" description="Ionotropic glutamate receptor C-terminal" evidence="13">
    <location>
        <begin position="38"/>
        <end position="360"/>
    </location>
</feature>
<dbReference type="STRING" id="999627.SAMN05216236_11012"/>
<evidence type="ECO:0000259" key="12">
    <source>
        <dbReference type="SMART" id="SM00062"/>
    </source>
</evidence>
<dbReference type="Gene3D" id="3.40.190.10">
    <property type="entry name" value="Periplasmic binding protein-like II"/>
    <property type="match status" value="3"/>
</dbReference>
<name>A0A1I7BFQ1_9RHOB</name>
<organism evidence="14 15">
    <name type="scientific">Sedimentitalea nanhaiensis</name>
    <dbReference type="NCBI Taxonomy" id="999627"/>
    <lineage>
        <taxon>Bacteria</taxon>
        <taxon>Pseudomonadati</taxon>
        <taxon>Pseudomonadota</taxon>
        <taxon>Alphaproteobacteria</taxon>
        <taxon>Rhodobacterales</taxon>
        <taxon>Paracoccaceae</taxon>
        <taxon>Sedimentitalea</taxon>
    </lineage>
</organism>
<dbReference type="SUPFAM" id="SSF81324">
    <property type="entry name" value="Voltage-gated potassium channels"/>
    <property type="match status" value="1"/>
</dbReference>
<evidence type="ECO:0000256" key="2">
    <source>
        <dbReference type="ARBA" id="ARBA00022448"/>
    </source>
</evidence>
<accession>A0A1I7BFQ1</accession>
<evidence type="ECO:0000256" key="6">
    <source>
        <dbReference type="ARBA" id="ARBA00023136"/>
    </source>
</evidence>
<keyword evidence="11" id="KW-0732">Signal</keyword>
<evidence type="ECO:0000256" key="10">
    <source>
        <dbReference type="SAM" id="Phobius"/>
    </source>
</evidence>
<proteinExistence type="predicted"/>
<feature type="transmembrane region" description="Helical" evidence="10">
    <location>
        <begin position="218"/>
        <end position="241"/>
    </location>
</feature>
<protein>
    <submittedName>
        <fullName evidence="14">Amino acid ABC transporter substrate-binding protein, PAAT family</fullName>
    </submittedName>
</protein>
<dbReference type="SUPFAM" id="SSF53850">
    <property type="entry name" value="Periplasmic binding protein-like II"/>
    <property type="match status" value="1"/>
</dbReference>
<reference evidence="14 15" key="1">
    <citation type="submission" date="2016-10" db="EMBL/GenBank/DDBJ databases">
        <authorList>
            <person name="de Groot N.N."/>
        </authorList>
    </citation>
    <scope>NUCLEOTIDE SEQUENCE [LARGE SCALE GENOMIC DNA]</scope>
    <source>
        <strain evidence="14 15">CGMCC 1.10959</strain>
    </source>
</reference>
<dbReference type="Pfam" id="PF00497">
    <property type="entry name" value="SBP_bac_3"/>
    <property type="match status" value="1"/>
</dbReference>
<dbReference type="GO" id="GO:0015276">
    <property type="term" value="F:ligand-gated monoatomic ion channel activity"/>
    <property type="evidence" value="ECO:0007669"/>
    <property type="project" value="InterPro"/>
</dbReference>
<feature type="transmembrane region" description="Helical" evidence="10">
    <location>
        <begin position="151"/>
        <end position="169"/>
    </location>
</feature>
<keyword evidence="9" id="KW-0407">Ion channel</keyword>
<dbReference type="SMART" id="SM00062">
    <property type="entry name" value="PBPb"/>
    <property type="match status" value="1"/>
</dbReference>
<keyword evidence="6 10" id="KW-0472">Membrane</keyword>